<dbReference type="Proteomes" id="UP000199004">
    <property type="component" value="Unassembled WGS sequence"/>
</dbReference>
<protein>
    <submittedName>
        <fullName evidence="2">Uncharacterized protein</fullName>
    </submittedName>
</protein>
<evidence type="ECO:0000313" key="3">
    <source>
        <dbReference type="Proteomes" id="UP000199004"/>
    </source>
</evidence>
<gene>
    <name evidence="2" type="ORF">SAMN05192576_1857</name>
</gene>
<sequence>MKFALRRPTDAPEPVDDDAPPPPPTPPRGRPVAAYAAVDGRTLWLAVDAGPGTLGLRDDAGTVVPLRSAVADEQPGYLSARVDLDELFGTAQDTTAYDAVLVTGGGSAKAVWSYPLPAESKVCPRVSADGTHLWDLARRDDGTLQVVRVPQPASVWLRSLRLEGETVTVTTDPVPDAEPELRLADLEGNVVLTRQMTLGDDGLLRATLSLADLPPGDEVWPRVHVGDVPVRRRHNDLAKPQQATLLPMLFGDDPETPMLRFRFAPEGMLGLRIAARVPGRQEAGA</sequence>
<keyword evidence="3" id="KW-1185">Reference proteome</keyword>
<name>A0A1G9ZXR6_9ACTN</name>
<dbReference type="EMBL" id="FNIC01000002">
    <property type="protein sequence ID" value="SDN25463.1"/>
    <property type="molecule type" value="Genomic_DNA"/>
</dbReference>
<proteinExistence type="predicted"/>
<evidence type="ECO:0000313" key="2">
    <source>
        <dbReference type="EMBL" id="SDN25463.1"/>
    </source>
</evidence>
<organism evidence="2 3">
    <name type="scientific">Nocardioides szechwanensis</name>
    <dbReference type="NCBI Taxonomy" id="1005944"/>
    <lineage>
        <taxon>Bacteria</taxon>
        <taxon>Bacillati</taxon>
        <taxon>Actinomycetota</taxon>
        <taxon>Actinomycetes</taxon>
        <taxon>Propionibacteriales</taxon>
        <taxon>Nocardioidaceae</taxon>
        <taxon>Nocardioides</taxon>
    </lineage>
</organism>
<dbReference type="OrthoDB" id="3790807at2"/>
<reference evidence="2 3" key="1">
    <citation type="submission" date="2016-10" db="EMBL/GenBank/DDBJ databases">
        <authorList>
            <person name="de Groot N.N."/>
        </authorList>
    </citation>
    <scope>NUCLEOTIDE SEQUENCE [LARGE SCALE GENOMIC DNA]</scope>
    <source>
        <strain evidence="2 3">CGMCC 1.11147</strain>
    </source>
</reference>
<evidence type="ECO:0000256" key="1">
    <source>
        <dbReference type="SAM" id="MobiDB-lite"/>
    </source>
</evidence>
<feature type="region of interest" description="Disordered" evidence="1">
    <location>
        <begin position="1"/>
        <end position="30"/>
    </location>
</feature>
<dbReference type="AlphaFoldDB" id="A0A1G9ZXR6"/>
<dbReference type="RefSeq" id="WP_091023960.1">
    <property type="nucleotide sequence ID" value="NZ_BKAE01000019.1"/>
</dbReference>
<dbReference type="STRING" id="1005944.SAMN05192576_1857"/>
<feature type="compositionally biased region" description="Pro residues" evidence="1">
    <location>
        <begin position="20"/>
        <end position="29"/>
    </location>
</feature>
<accession>A0A1G9ZXR6</accession>